<gene>
    <name evidence="3" type="ORF">ACFQVC_42275</name>
</gene>
<dbReference type="RefSeq" id="WP_381842082.1">
    <property type="nucleotide sequence ID" value="NZ_JBHTCF010000051.1"/>
</dbReference>
<evidence type="ECO:0000256" key="1">
    <source>
        <dbReference type="SAM" id="MobiDB-lite"/>
    </source>
</evidence>
<evidence type="ECO:0000313" key="4">
    <source>
        <dbReference type="Proteomes" id="UP001596523"/>
    </source>
</evidence>
<organism evidence="3 4">
    <name type="scientific">Streptomyces monticola</name>
    <dbReference type="NCBI Taxonomy" id="2666263"/>
    <lineage>
        <taxon>Bacteria</taxon>
        <taxon>Bacillati</taxon>
        <taxon>Actinomycetota</taxon>
        <taxon>Actinomycetes</taxon>
        <taxon>Kitasatosporales</taxon>
        <taxon>Streptomycetaceae</taxon>
        <taxon>Streptomyces</taxon>
    </lineage>
</organism>
<accession>A0ABW2JXW8</accession>
<reference evidence="4" key="1">
    <citation type="journal article" date="2019" name="Int. J. Syst. Evol. Microbiol.">
        <title>The Global Catalogue of Microorganisms (GCM) 10K type strain sequencing project: providing services to taxonomists for standard genome sequencing and annotation.</title>
        <authorList>
            <consortium name="The Broad Institute Genomics Platform"/>
            <consortium name="The Broad Institute Genome Sequencing Center for Infectious Disease"/>
            <person name="Wu L."/>
            <person name="Ma J."/>
        </authorList>
    </citation>
    <scope>NUCLEOTIDE SEQUENCE [LARGE SCALE GENOMIC DNA]</scope>
    <source>
        <strain evidence="4">SYNS20</strain>
    </source>
</reference>
<evidence type="ECO:0000313" key="3">
    <source>
        <dbReference type="EMBL" id="MFC7310828.1"/>
    </source>
</evidence>
<feature type="region of interest" description="Disordered" evidence="1">
    <location>
        <begin position="39"/>
        <end position="71"/>
    </location>
</feature>
<keyword evidence="4" id="KW-1185">Reference proteome</keyword>
<protein>
    <submittedName>
        <fullName evidence="3">Uncharacterized protein</fullName>
    </submittedName>
</protein>
<keyword evidence="2" id="KW-1133">Transmembrane helix</keyword>
<keyword evidence="2" id="KW-0812">Transmembrane</keyword>
<comment type="caution">
    <text evidence="3">The sequence shown here is derived from an EMBL/GenBank/DDBJ whole genome shotgun (WGS) entry which is preliminary data.</text>
</comment>
<sequence>MLLLAIVAVALFGLGFVNSLWWVAGAVLVFGYFHYARRGPDRRPRRGDDSAYGEYGKRGEYGEYRDSRDREDRWARRYRHQRRGRWLRQDRRDRQHHH</sequence>
<keyword evidence="2" id="KW-0472">Membrane</keyword>
<feature type="transmembrane region" description="Helical" evidence="2">
    <location>
        <begin position="6"/>
        <end position="35"/>
    </location>
</feature>
<dbReference type="Proteomes" id="UP001596523">
    <property type="component" value="Unassembled WGS sequence"/>
</dbReference>
<name>A0ABW2JXW8_9ACTN</name>
<dbReference type="EMBL" id="JBHTCF010000051">
    <property type="protein sequence ID" value="MFC7310828.1"/>
    <property type="molecule type" value="Genomic_DNA"/>
</dbReference>
<evidence type="ECO:0000256" key="2">
    <source>
        <dbReference type="SAM" id="Phobius"/>
    </source>
</evidence>
<proteinExistence type="predicted"/>